<dbReference type="GO" id="GO:0008360">
    <property type="term" value="P:regulation of cell shape"/>
    <property type="evidence" value="ECO:0007669"/>
    <property type="project" value="UniProtKB-KW"/>
</dbReference>
<dbReference type="InterPro" id="IPR042175">
    <property type="entry name" value="Cell/Rod_MreC_2"/>
</dbReference>
<feature type="coiled-coil region" evidence="5">
    <location>
        <begin position="60"/>
        <end position="90"/>
    </location>
</feature>
<sequence length="255" mass="28880">MIMQVSKKKILLFLSIILLALLAVYVCTNNKHVQNIVHNIEDIYKVYKENQALKGKIEHQESLKGKVQMLSEEKENLTKLINKTKELKEQGKYNLIQATVVRREAEDWYGKISLERGAQHGVKVGMAAITVNGFIGKVDSVDQYTSVVKLITSDERTNRLAITLQNNSSILGFVTGYDKKKQALRIDNIPSDKVKEIKIGDSIITSELSQKIPPGLEVAEVLEQEQDQYGLTYTIYAKPKANLYDLEYVILIQPK</sequence>
<evidence type="ECO:0000256" key="5">
    <source>
        <dbReference type="SAM" id="Coils"/>
    </source>
</evidence>
<dbReference type="EMBL" id="QSMZ01000025">
    <property type="protein sequence ID" value="KAA6457474.1"/>
    <property type="molecule type" value="Genomic_DNA"/>
</dbReference>
<dbReference type="AlphaFoldDB" id="A0A9W7Q1R8"/>
<proteinExistence type="inferred from homology"/>
<comment type="caution">
    <text evidence="7">The sequence shown here is derived from an EMBL/GenBank/DDBJ whole genome shotgun (WGS) entry which is preliminary data.</text>
</comment>
<keyword evidence="3" id="KW-0133">Cell shape</keyword>
<dbReference type="InterPro" id="IPR007221">
    <property type="entry name" value="MreC"/>
</dbReference>
<dbReference type="Gene3D" id="2.40.10.350">
    <property type="entry name" value="Rod shape-determining protein MreC, domain 2"/>
    <property type="match status" value="1"/>
</dbReference>
<evidence type="ECO:0000256" key="3">
    <source>
        <dbReference type="ARBA" id="ARBA00022960"/>
    </source>
</evidence>
<dbReference type="NCBIfam" id="TIGR00219">
    <property type="entry name" value="mreC"/>
    <property type="match status" value="1"/>
</dbReference>
<evidence type="ECO:0000313" key="8">
    <source>
        <dbReference type="Proteomes" id="UP000323321"/>
    </source>
</evidence>
<reference evidence="7 8" key="1">
    <citation type="submission" date="2018-08" db="EMBL/GenBank/DDBJ databases">
        <title>Bacillus phenotypic plasticity.</title>
        <authorList>
            <person name="Hurtado E."/>
        </authorList>
    </citation>
    <scope>NUCLEOTIDE SEQUENCE [LARGE SCALE GENOMIC DNA]</scope>
    <source>
        <strain evidence="7 8">111b</strain>
    </source>
</reference>
<dbReference type="Pfam" id="PF04085">
    <property type="entry name" value="MreC"/>
    <property type="match status" value="1"/>
</dbReference>
<dbReference type="GO" id="GO:0005886">
    <property type="term" value="C:plasma membrane"/>
    <property type="evidence" value="ECO:0007669"/>
    <property type="project" value="TreeGrafter"/>
</dbReference>
<feature type="domain" description="Rod shape-determining protein MreC beta-barrel core" evidence="6">
    <location>
        <begin position="100"/>
        <end position="253"/>
    </location>
</feature>
<dbReference type="Gene3D" id="2.40.10.340">
    <property type="entry name" value="Rod shape-determining protein MreC, domain 1"/>
    <property type="match status" value="1"/>
</dbReference>
<evidence type="ECO:0000259" key="6">
    <source>
        <dbReference type="Pfam" id="PF04085"/>
    </source>
</evidence>
<dbReference type="InterPro" id="IPR042177">
    <property type="entry name" value="Cell/Rod_1"/>
</dbReference>
<keyword evidence="5" id="KW-0175">Coiled coil</keyword>
<evidence type="ECO:0000256" key="1">
    <source>
        <dbReference type="ARBA" id="ARBA00009369"/>
    </source>
</evidence>
<evidence type="ECO:0000313" key="7">
    <source>
        <dbReference type="EMBL" id="KAA6457474.1"/>
    </source>
</evidence>
<comment type="similarity">
    <text evidence="1">Belongs to the MreC family.</text>
</comment>
<evidence type="ECO:0000256" key="2">
    <source>
        <dbReference type="ARBA" id="ARBA00013855"/>
    </source>
</evidence>
<gene>
    <name evidence="7" type="primary">mreC</name>
    <name evidence="7" type="ORF">DX932_23415</name>
</gene>
<dbReference type="Proteomes" id="UP000323321">
    <property type="component" value="Unassembled WGS sequence"/>
</dbReference>
<accession>A0A9W7Q1R8</accession>
<dbReference type="InterPro" id="IPR055342">
    <property type="entry name" value="MreC_beta-barrel_core"/>
</dbReference>
<dbReference type="PIRSF" id="PIRSF038471">
    <property type="entry name" value="MreC"/>
    <property type="match status" value="1"/>
</dbReference>
<protein>
    <recommendedName>
        <fullName evidence="2">Cell shape-determining protein MreC</fullName>
    </recommendedName>
    <alternativeName>
        <fullName evidence="4">Cell shape protein MreC</fullName>
    </alternativeName>
</protein>
<dbReference type="PANTHER" id="PTHR34138">
    <property type="entry name" value="CELL SHAPE-DETERMINING PROTEIN MREC"/>
    <property type="match status" value="1"/>
</dbReference>
<organism evidence="7 8">
    <name type="scientific">Bacillus cereus</name>
    <dbReference type="NCBI Taxonomy" id="1396"/>
    <lineage>
        <taxon>Bacteria</taxon>
        <taxon>Bacillati</taxon>
        <taxon>Bacillota</taxon>
        <taxon>Bacilli</taxon>
        <taxon>Bacillales</taxon>
        <taxon>Bacillaceae</taxon>
        <taxon>Bacillus</taxon>
        <taxon>Bacillus cereus group</taxon>
    </lineage>
</organism>
<name>A0A9W7Q1R8_BACCE</name>
<dbReference type="PANTHER" id="PTHR34138:SF1">
    <property type="entry name" value="CELL SHAPE-DETERMINING PROTEIN MREC"/>
    <property type="match status" value="1"/>
</dbReference>
<evidence type="ECO:0000256" key="4">
    <source>
        <dbReference type="ARBA" id="ARBA00032089"/>
    </source>
</evidence>